<dbReference type="Proteomes" id="UP000030693">
    <property type="component" value="Unassembled WGS sequence"/>
</dbReference>
<feature type="region of interest" description="Disordered" evidence="1">
    <location>
        <begin position="232"/>
        <end position="258"/>
    </location>
</feature>
<dbReference type="AlphaFoldDB" id="A0A058Z4P8"/>
<dbReference type="RefSeq" id="XP_009495815.1">
    <property type="nucleotide sequence ID" value="XM_009497540.1"/>
</dbReference>
<proteinExistence type="predicted"/>
<protein>
    <submittedName>
        <fullName evidence="2">Uncharacterized protein</fullName>
    </submittedName>
</protein>
<evidence type="ECO:0000313" key="2">
    <source>
        <dbReference type="EMBL" id="KCV69250.1"/>
    </source>
</evidence>
<dbReference type="GeneID" id="20528400"/>
<keyword evidence="3" id="KW-1185">Reference proteome</keyword>
<sequence length="395" mass="41420">MVRPTCCSFCRLTSRTCDLLPDDPDLAFSEGEPDMRLTAAGLPPPVVATAFFRVVPRPVATAECVSCGNATPGMLPASERLRRALPQDFTISIMPAASHSSSSPRACGMVAGCCMLFQCVGIASDGHFPLAHGRLLAGQPARMYLDEGPRPGCTPTGAWLLGRQQGLSLVVPLHFGPPPRGASPLSHVVFALPRTAALLAAAVAVDPPLVLEANGRCFVLRRTGEPGSSVPFAGLGAGADTHAPARSPTNSPGPGAWDTPEEGLLFPEAFRHGVAAGPWFGENVHIRIRGSPASVARVWVSFSMRPAEGAGPEPDLAECMGDLLLRCFPDGLVALLEHRTTRIDGWHVWLRIGLLRGPSGEVLTCGLLQPQVAILLSRDLGGPEAGRQVAASARG</sequence>
<name>A0A058Z4P8_FONAL</name>
<dbReference type="EMBL" id="KB932206">
    <property type="protein sequence ID" value="KCV69250.1"/>
    <property type="molecule type" value="Genomic_DNA"/>
</dbReference>
<gene>
    <name evidence="2" type="ORF">H696_03675</name>
</gene>
<evidence type="ECO:0000256" key="1">
    <source>
        <dbReference type="SAM" id="MobiDB-lite"/>
    </source>
</evidence>
<organism evidence="2">
    <name type="scientific">Fonticula alba</name>
    <name type="common">Slime mold</name>
    <dbReference type="NCBI Taxonomy" id="691883"/>
    <lineage>
        <taxon>Eukaryota</taxon>
        <taxon>Rotosphaerida</taxon>
        <taxon>Fonticulaceae</taxon>
        <taxon>Fonticula</taxon>
    </lineage>
</organism>
<reference evidence="2" key="1">
    <citation type="submission" date="2013-04" db="EMBL/GenBank/DDBJ databases">
        <title>The Genome Sequence of Fonticula alba ATCC 38817.</title>
        <authorList>
            <consortium name="The Broad Institute Genomics Platform"/>
            <person name="Russ C."/>
            <person name="Cuomo C."/>
            <person name="Burger G."/>
            <person name="Gray M.W."/>
            <person name="Holland P.W.H."/>
            <person name="King N."/>
            <person name="Lang F.B.F."/>
            <person name="Roger A.J."/>
            <person name="Ruiz-Trillo I."/>
            <person name="Brown M."/>
            <person name="Walker B."/>
            <person name="Young S."/>
            <person name="Zeng Q."/>
            <person name="Gargeya S."/>
            <person name="Fitzgerald M."/>
            <person name="Haas B."/>
            <person name="Abouelleil A."/>
            <person name="Allen A.W."/>
            <person name="Alvarado L."/>
            <person name="Arachchi H.M."/>
            <person name="Berlin A.M."/>
            <person name="Chapman S.B."/>
            <person name="Gainer-Dewar J."/>
            <person name="Goldberg J."/>
            <person name="Griggs A."/>
            <person name="Gujja S."/>
            <person name="Hansen M."/>
            <person name="Howarth C."/>
            <person name="Imamovic A."/>
            <person name="Ireland A."/>
            <person name="Larimer J."/>
            <person name="McCowan C."/>
            <person name="Murphy C."/>
            <person name="Pearson M."/>
            <person name="Poon T.W."/>
            <person name="Priest M."/>
            <person name="Roberts A."/>
            <person name="Saif S."/>
            <person name="Shea T."/>
            <person name="Sisk P."/>
            <person name="Sykes S."/>
            <person name="Wortman J."/>
            <person name="Nusbaum C."/>
            <person name="Birren B."/>
        </authorList>
    </citation>
    <scope>NUCLEOTIDE SEQUENCE [LARGE SCALE GENOMIC DNA]</scope>
    <source>
        <strain evidence="2">ATCC 38817</strain>
    </source>
</reference>
<evidence type="ECO:0000313" key="3">
    <source>
        <dbReference type="Proteomes" id="UP000030693"/>
    </source>
</evidence>
<accession>A0A058Z4P8</accession>